<feature type="transmembrane region" description="Helical" evidence="7">
    <location>
        <begin position="372"/>
        <end position="389"/>
    </location>
</feature>
<keyword evidence="3" id="KW-0813">Transport</keyword>
<protein>
    <recommendedName>
        <fullName evidence="9">Sodium:solute symporter</fullName>
    </recommendedName>
</protein>
<gene>
    <name evidence="8" type="ORF">METZ01_LOCUS59118</name>
</gene>
<feature type="transmembrane region" description="Helical" evidence="7">
    <location>
        <begin position="395"/>
        <end position="419"/>
    </location>
</feature>
<accession>A0A381SS84</accession>
<evidence type="ECO:0008006" key="9">
    <source>
        <dbReference type="Google" id="ProtNLM"/>
    </source>
</evidence>
<feature type="transmembrane region" description="Helical" evidence="7">
    <location>
        <begin position="203"/>
        <end position="222"/>
    </location>
</feature>
<dbReference type="Pfam" id="PF00474">
    <property type="entry name" value="SSF"/>
    <property type="match status" value="1"/>
</dbReference>
<comment type="similarity">
    <text evidence="2">Belongs to the sodium:solute symporter (SSF) (TC 2.A.21) family.</text>
</comment>
<name>A0A381SS84_9ZZZZ</name>
<feature type="transmembrane region" description="Helical" evidence="7">
    <location>
        <begin position="242"/>
        <end position="267"/>
    </location>
</feature>
<evidence type="ECO:0000256" key="1">
    <source>
        <dbReference type="ARBA" id="ARBA00004141"/>
    </source>
</evidence>
<feature type="transmembrane region" description="Helical" evidence="7">
    <location>
        <begin position="88"/>
        <end position="113"/>
    </location>
</feature>
<evidence type="ECO:0000256" key="3">
    <source>
        <dbReference type="ARBA" id="ARBA00022448"/>
    </source>
</evidence>
<keyword evidence="5 7" id="KW-1133">Transmembrane helix</keyword>
<evidence type="ECO:0000256" key="7">
    <source>
        <dbReference type="SAM" id="Phobius"/>
    </source>
</evidence>
<dbReference type="PANTHER" id="PTHR48086">
    <property type="entry name" value="SODIUM/PROLINE SYMPORTER-RELATED"/>
    <property type="match status" value="1"/>
</dbReference>
<organism evidence="8">
    <name type="scientific">marine metagenome</name>
    <dbReference type="NCBI Taxonomy" id="408172"/>
    <lineage>
        <taxon>unclassified sequences</taxon>
        <taxon>metagenomes</taxon>
        <taxon>ecological metagenomes</taxon>
    </lineage>
</organism>
<sequence length="493" mass="52157">MQGCLLADPNMLGCTGPHSGGLVLLSLLLMLATLVFFAWVGYRAAKGKTLDEDSYISARGTQGSLRIGLSLFASGMGIWLLFGPPEVGYYGGLFDVLGYALSAAIPFLLLAYLGPMIRSRLPMGVTLADYVRSRVGRPMQVYVGLISILYMFTFLFAEFTAIGKAMDFLFGYPPLIAILPVAIFTAAYTAYGGLPASLQTDRWQAWAIIWLMAITLVMIFASDIGDTISNAKAPGPWGSGGSITHVDFASFQSGLALVIAITAAEMFSQGNWQRNWASKDEESLRKGAWLAAALVFPLMLLMGFMGTVAAGQGPLDDPSTAFFWAMDPSPVLMLIFVVLVIALVCSSADTLQNAIIASISRDISNGSMSLRQARLATILLVPVAVYLAVTMQAASVFQIFLFADLLAAATVAPVFLLLWDNTQPNAALAGAVAGLLSVVVYGFATADLSAGIGYLTSPTNESGLANLEVFLSALIGSAVVTVAGSYMMPEEAA</sequence>
<keyword evidence="6 7" id="KW-0472">Membrane</keyword>
<reference evidence="8" key="1">
    <citation type="submission" date="2018-05" db="EMBL/GenBank/DDBJ databases">
        <authorList>
            <person name="Lanie J.A."/>
            <person name="Ng W.-L."/>
            <person name="Kazmierczak K.M."/>
            <person name="Andrzejewski T.M."/>
            <person name="Davidsen T.M."/>
            <person name="Wayne K.J."/>
            <person name="Tettelin H."/>
            <person name="Glass J.I."/>
            <person name="Rusch D."/>
            <person name="Podicherti R."/>
            <person name="Tsui H.-C.T."/>
            <person name="Winkler M.E."/>
        </authorList>
    </citation>
    <scope>NUCLEOTIDE SEQUENCE</scope>
</reference>
<feature type="transmembrane region" description="Helical" evidence="7">
    <location>
        <begin position="464"/>
        <end position="488"/>
    </location>
</feature>
<evidence type="ECO:0000256" key="5">
    <source>
        <dbReference type="ARBA" id="ARBA00022989"/>
    </source>
</evidence>
<dbReference type="InterPro" id="IPR050277">
    <property type="entry name" value="Sodium:Solute_Symporter"/>
</dbReference>
<dbReference type="AlphaFoldDB" id="A0A381SS84"/>
<feature type="transmembrane region" description="Helical" evidence="7">
    <location>
        <begin position="426"/>
        <end position="444"/>
    </location>
</feature>
<feature type="transmembrane region" description="Helical" evidence="7">
    <location>
        <begin position="141"/>
        <end position="163"/>
    </location>
</feature>
<feature type="transmembrane region" description="Helical" evidence="7">
    <location>
        <begin position="169"/>
        <end position="191"/>
    </location>
</feature>
<dbReference type="EMBL" id="UINC01003431">
    <property type="protein sequence ID" value="SVA06264.1"/>
    <property type="molecule type" value="Genomic_DNA"/>
</dbReference>
<feature type="transmembrane region" description="Helical" evidence="7">
    <location>
        <begin position="20"/>
        <end position="42"/>
    </location>
</feature>
<evidence type="ECO:0000256" key="4">
    <source>
        <dbReference type="ARBA" id="ARBA00022692"/>
    </source>
</evidence>
<evidence type="ECO:0000256" key="2">
    <source>
        <dbReference type="ARBA" id="ARBA00006434"/>
    </source>
</evidence>
<dbReference type="PANTHER" id="PTHR48086:SF10">
    <property type="entry name" value="AGR155CP"/>
    <property type="match status" value="1"/>
</dbReference>
<dbReference type="InterPro" id="IPR038377">
    <property type="entry name" value="Na/Glc_symporter_sf"/>
</dbReference>
<dbReference type="InterPro" id="IPR001734">
    <property type="entry name" value="Na/solute_symporter"/>
</dbReference>
<proteinExistence type="inferred from homology"/>
<evidence type="ECO:0000256" key="6">
    <source>
        <dbReference type="ARBA" id="ARBA00023136"/>
    </source>
</evidence>
<feature type="transmembrane region" description="Helical" evidence="7">
    <location>
        <begin position="288"/>
        <end position="311"/>
    </location>
</feature>
<dbReference type="PROSITE" id="PS50283">
    <property type="entry name" value="NA_SOLUT_SYMP_3"/>
    <property type="match status" value="1"/>
</dbReference>
<dbReference type="GO" id="GO:0005886">
    <property type="term" value="C:plasma membrane"/>
    <property type="evidence" value="ECO:0007669"/>
    <property type="project" value="TreeGrafter"/>
</dbReference>
<keyword evidence="4 7" id="KW-0812">Transmembrane</keyword>
<evidence type="ECO:0000313" key="8">
    <source>
        <dbReference type="EMBL" id="SVA06264.1"/>
    </source>
</evidence>
<feature type="transmembrane region" description="Helical" evidence="7">
    <location>
        <begin position="331"/>
        <end position="351"/>
    </location>
</feature>
<feature type="transmembrane region" description="Helical" evidence="7">
    <location>
        <begin position="63"/>
        <end position="82"/>
    </location>
</feature>
<dbReference type="GO" id="GO:0015606">
    <property type="term" value="F:spermidine transmembrane transporter activity"/>
    <property type="evidence" value="ECO:0007669"/>
    <property type="project" value="TreeGrafter"/>
</dbReference>
<comment type="subcellular location">
    <subcellularLocation>
        <location evidence="1">Membrane</location>
        <topology evidence="1">Multi-pass membrane protein</topology>
    </subcellularLocation>
</comment>
<dbReference type="Gene3D" id="1.20.1730.10">
    <property type="entry name" value="Sodium/glucose cotransporter"/>
    <property type="match status" value="1"/>
</dbReference>